<keyword evidence="9" id="KW-1185">Reference proteome</keyword>
<dbReference type="GO" id="GO:0005096">
    <property type="term" value="F:GTPase activator activity"/>
    <property type="evidence" value="ECO:0007669"/>
    <property type="project" value="UniProtKB-KW"/>
</dbReference>
<dbReference type="EMBL" id="WHVB01000008">
    <property type="protein sequence ID" value="KAF8480017.1"/>
    <property type="molecule type" value="Genomic_DNA"/>
</dbReference>
<dbReference type="InterPro" id="IPR038508">
    <property type="entry name" value="ArfGAP_dom_sf"/>
</dbReference>
<dbReference type="InterPro" id="IPR051718">
    <property type="entry name" value="ARF_GTPase-activating"/>
</dbReference>
<name>A0A9P5T9C9_9AGAM</name>
<dbReference type="CDD" id="cd08204">
    <property type="entry name" value="ArfGap"/>
    <property type="match status" value="1"/>
</dbReference>
<dbReference type="AlphaFoldDB" id="A0A9P5T9C9"/>
<keyword evidence="1" id="KW-0343">GTPase activation</keyword>
<dbReference type="OrthoDB" id="10266696at2759"/>
<feature type="domain" description="Arf-GAP" evidence="7">
    <location>
        <begin position="14"/>
        <end position="137"/>
    </location>
</feature>
<evidence type="ECO:0000313" key="9">
    <source>
        <dbReference type="Proteomes" id="UP000759537"/>
    </source>
</evidence>
<comment type="caution">
    <text evidence="8">The sequence shown here is derived from an EMBL/GenBank/DDBJ whole genome shotgun (WGS) entry which is preliminary data.</text>
</comment>
<keyword evidence="3 5" id="KW-0863">Zinc-finger</keyword>
<evidence type="ECO:0000259" key="7">
    <source>
        <dbReference type="PROSITE" id="PS50115"/>
    </source>
</evidence>
<gene>
    <name evidence="8" type="ORF">DFH94DRAFT_739739</name>
</gene>
<evidence type="ECO:0000256" key="1">
    <source>
        <dbReference type="ARBA" id="ARBA00022468"/>
    </source>
</evidence>
<feature type="compositionally biased region" description="Low complexity" evidence="6">
    <location>
        <begin position="145"/>
        <end position="167"/>
    </location>
</feature>
<dbReference type="InterPro" id="IPR037278">
    <property type="entry name" value="ARFGAP/RecO"/>
</dbReference>
<dbReference type="SMART" id="SM00105">
    <property type="entry name" value="ArfGap"/>
    <property type="match status" value="1"/>
</dbReference>
<dbReference type="GO" id="GO:0008270">
    <property type="term" value="F:zinc ion binding"/>
    <property type="evidence" value="ECO:0007669"/>
    <property type="project" value="UniProtKB-KW"/>
</dbReference>
<sequence>MSGSVSKIAAERNQKALMVLAMRPGNDLCADCKTRNPRWASHNLGIFICVNCASVHRKIGTHITKVKSLTMDVWTKEQVEHMRQMGNTKSNEIYNPDEVRHPPPANMIDLERDSDVEKFIRDKYEFKRFVSRIDRAAIVASHLGPSRSASSVRSSTSSSSFPSSPSRTHFLPPAKPSIPPATSAPAAPTRTQTVPPSASASTTMSRSVSQPVSSQAQPPAGGLWSDLASLQGPTQTSTLPLQYLSPTTSPFAPAPPMTHLNSNPTAGSTNLGTNFAMMTASHGPSLGPSVSPGADAFVPGVATQPVQPPFVFNTGGVNPFAQMAIQQQSQLQAQPGYPPLASPFGSSLLQQPSFTTQVQQPAFSRSITNPFFNAAVPPQSTLSPQPQAPFMSMTPSPIPFTGSPYQPPGQLPFQQQPAQTSFQPQPPQFGNGQPSGASVAGNPFTSWLTQHPNGYASTHVGQGGVNGQWGSM</sequence>
<dbReference type="PANTHER" id="PTHR45705:SF1">
    <property type="entry name" value="FI20236P1"/>
    <property type="match status" value="1"/>
</dbReference>
<reference evidence="8" key="2">
    <citation type="journal article" date="2020" name="Nat. Commun.">
        <title>Large-scale genome sequencing of mycorrhizal fungi provides insights into the early evolution of symbiotic traits.</title>
        <authorList>
            <person name="Miyauchi S."/>
            <person name="Kiss E."/>
            <person name="Kuo A."/>
            <person name="Drula E."/>
            <person name="Kohler A."/>
            <person name="Sanchez-Garcia M."/>
            <person name="Morin E."/>
            <person name="Andreopoulos B."/>
            <person name="Barry K.W."/>
            <person name="Bonito G."/>
            <person name="Buee M."/>
            <person name="Carver A."/>
            <person name="Chen C."/>
            <person name="Cichocki N."/>
            <person name="Clum A."/>
            <person name="Culley D."/>
            <person name="Crous P.W."/>
            <person name="Fauchery L."/>
            <person name="Girlanda M."/>
            <person name="Hayes R.D."/>
            <person name="Keri Z."/>
            <person name="LaButti K."/>
            <person name="Lipzen A."/>
            <person name="Lombard V."/>
            <person name="Magnuson J."/>
            <person name="Maillard F."/>
            <person name="Murat C."/>
            <person name="Nolan M."/>
            <person name="Ohm R.A."/>
            <person name="Pangilinan J."/>
            <person name="Pereira M.F."/>
            <person name="Perotto S."/>
            <person name="Peter M."/>
            <person name="Pfister S."/>
            <person name="Riley R."/>
            <person name="Sitrit Y."/>
            <person name="Stielow J.B."/>
            <person name="Szollosi G."/>
            <person name="Zifcakova L."/>
            <person name="Stursova M."/>
            <person name="Spatafora J.W."/>
            <person name="Tedersoo L."/>
            <person name="Vaario L.M."/>
            <person name="Yamada A."/>
            <person name="Yan M."/>
            <person name="Wang P."/>
            <person name="Xu J."/>
            <person name="Bruns T."/>
            <person name="Baldrian P."/>
            <person name="Vilgalys R."/>
            <person name="Dunand C."/>
            <person name="Henrissat B."/>
            <person name="Grigoriev I.V."/>
            <person name="Hibbett D."/>
            <person name="Nagy L.G."/>
            <person name="Martin F.M."/>
        </authorList>
    </citation>
    <scope>NUCLEOTIDE SEQUENCE</scope>
    <source>
        <strain evidence="8">Prilba</strain>
    </source>
</reference>
<accession>A0A9P5T9C9</accession>
<evidence type="ECO:0000256" key="4">
    <source>
        <dbReference type="ARBA" id="ARBA00022833"/>
    </source>
</evidence>
<feature type="compositionally biased region" description="Low complexity" evidence="6">
    <location>
        <begin position="411"/>
        <end position="434"/>
    </location>
</feature>
<protein>
    <recommendedName>
        <fullName evidence="7">Arf-GAP domain-containing protein</fullName>
    </recommendedName>
</protein>
<dbReference type="GO" id="GO:0005737">
    <property type="term" value="C:cytoplasm"/>
    <property type="evidence" value="ECO:0007669"/>
    <property type="project" value="TreeGrafter"/>
</dbReference>
<reference evidence="8" key="1">
    <citation type="submission" date="2019-10" db="EMBL/GenBank/DDBJ databases">
        <authorList>
            <consortium name="DOE Joint Genome Institute"/>
            <person name="Kuo A."/>
            <person name="Miyauchi S."/>
            <person name="Kiss E."/>
            <person name="Drula E."/>
            <person name="Kohler A."/>
            <person name="Sanchez-Garcia M."/>
            <person name="Andreopoulos B."/>
            <person name="Barry K.W."/>
            <person name="Bonito G."/>
            <person name="Buee M."/>
            <person name="Carver A."/>
            <person name="Chen C."/>
            <person name="Cichocki N."/>
            <person name="Clum A."/>
            <person name="Culley D."/>
            <person name="Crous P.W."/>
            <person name="Fauchery L."/>
            <person name="Girlanda M."/>
            <person name="Hayes R."/>
            <person name="Keri Z."/>
            <person name="LaButti K."/>
            <person name="Lipzen A."/>
            <person name="Lombard V."/>
            <person name="Magnuson J."/>
            <person name="Maillard F."/>
            <person name="Morin E."/>
            <person name="Murat C."/>
            <person name="Nolan M."/>
            <person name="Ohm R."/>
            <person name="Pangilinan J."/>
            <person name="Pereira M."/>
            <person name="Perotto S."/>
            <person name="Peter M."/>
            <person name="Riley R."/>
            <person name="Sitrit Y."/>
            <person name="Stielow B."/>
            <person name="Szollosi G."/>
            <person name="Zifcakova L."/>
            <person name="Stursova M."/>
            <person name="Spatafora J.W."/>
            <person name="Tedersoo L."/>
            <person name="Vaario L.-M."/>
            <person name="Yamada A."/>
            <person name="Yan M."/>
            <person name="Wang P."/>
            <person name="Xu J."/>
            <person name="Bruns T."/>
            <person name="Baldrian P."/>
            <person name="Vilgalys R."/>
            <person name="Henrissat B."/>
            <person name="Grigoriev I.V."/>
            <person name="Hibbett D."/>
            <person name="Nagy L.G."/>
            <person name="Martin F.M."/>
        </authorList>
    </citation>
    <scope>NUCLEOTIDE SEQUENCE</scope>
    <source>
        <strain evidence="8">Prilba</strain>
    </source>
</reference>
<feature type="compositionally biased region" description="Low complexity" evidence="6">
    <location>
        <begin position="207"/>
        <end position="220"/>
    </location>
</feature>
<feature type="compositionally biased region" description="Polar residues" evidence="6">
    <location>
        <begin position="190"/>
        <end position="206"/>
    </location>
</feature>
<dbReference type="Proteomes" id="UP000759537">
    <property type="component" value="Unassembled WGS sequence"/>
</dbReference>
<evidence type="ECO:0000256" key="3">
    <source>
        <dbReference type="ARBA" id="ARBA00022771"/>
    </source>
</evidence>
<feature type="compositionally biased region" description="Gly residues" evidence="6">
    <location>
        <begin position="461"/>
        <end position="472"/>
    </location>
</feature>
<proteinExistence type="predicted"/>
<keyword evidence="2" id="KW-0479">Metal-binding</keyword>
<organism evidence="8 9">
    <name type="scientific">Russula ochroleuca</name>
    <dbReference type="NCBI Taxonomy" id="152965"/>
    <lineage>
        <taxon>Eukaryota</taxon>
        <taxon>Fungi</taxon>
        <taxon>Dikarya</taxon>
        <taxon>Basidiomycota</taxon>
        <taxon>Agaricomycotina</taxon>
        <taxon>Agaricomycetes</taxon>
        <taxon>Russulales</taxon>
        <taxon>Russulaceae</taxon>
        <taxon>Russula</taxon>
    </lineage>
</organism>
<feature type="region of interest" description="Disordered" evidence="6">
    <location>
        <begin position="143"/>
        <end position="231"/>
    </location>
</feature>
<dbReference type="Pfam" id="PF01412">
    <property type="entry name" value="ArfGap"/>
    <property type="match status" value="1"/>
</dbReference>
<dbReference type="SUPFAM" id="SSF57863">
    <property type="entry name" value="ArfGap/RecO-like zinc finger"/>
    <property type="match status" value="1"/>
</dbReference>
<dbReference type="InterPro" id="IPR001164">
    <property type="entry name" value="ArfGAP_dom"/>
</dbReference>
<feature type="compositionally biased region" description="Low complexity" evidence="6">
    <location>
        <begin position="180"/>
        <end position="189"/>
    </location>
</feature>
<dbReference type="Gene3D" id="1.10.220.150">
    <property type="entry name" value="Arf GTPase activating protein"/>
    <property type="match status" value="1"/>
</dbReference>
<evidence type="ECO:0000256" key="6">
    <source>
        <dbReference type="SAM" id="MobiDB-lite"/>
    </source>
</evidence>
<evidence type="ECO:0000313" key="8">
    <source>
        <dbReference type="EMBL" id="KAF8480017.1"/>
    </source>
</evidence>
<feature type="region of interest" description="Disordered" evidence="6">
    <location>
        <begin position="403"/>
        <end position="472"/>
    </location>
</feature>
<evidence type="ECO:0000256" key="2">
    <source>
        <dbReference type="ARBA" id="ARBA00022723"/>
    </source>
</evidence>
<dbReference type="PANTHER" id="PTHR45705">
    <property type="entry name" value="FI20236P1"/>
    <property type="match status" value="1"/>
</dbReference>
<evidence type="ECO:0000256" key="5">
    <source>
        <dbReference type="PROSITE-ProRule" id="PRU00288"/>
    </source>
</evidence>
<dbReference type="FunFam" id="1.10.220.150:FF:000009">
    <property type="entry name" value="stromal membrane-associated protein 1 isoform X1"/>
    <property type="match status" value="1"/>
</dbReference>
<dbReference type="PRINTS" id="PR00405">
    <property type="entry name" value="REVINTRACTNG"/>
</dbReference>
<dbReference type="PROSITE" id="PS50115">
    <property type="entry name" value="ARFGAP"/>
    <property type="match status" value="1"/>
</dbReference>
<keyword evidence="4" id="KW-0862">Zinc</keyword>
<feature type="compositionally biased region" description="Polar residues" evidence="6">
    <location>
        <begin position="443"/>
        <end position="460"/>
    </location>
</feature>